<gene>
    <name evidence="4" type="primary">LOC106806689</name>
</gene>
<feature type="domain" description="F-box/LRR-repeat protein 15-like leucin rich repeat" evidence="2">
    <location>
        <begin position="109"/>
        <end position="252"/>
    </location>
</feature>
<dbReference type="InterPro" id="IPR057207">
    <property type="entry name" value="FBXL15_LRR"/>
</dbReference>
<dbReference type="InterPro" id="IPR006553">
    <property type="entry name" value="Leu-rich_rpt_Cys-con_subtyp"/>
</dbReference>
<dbReference type="Gene3D" id="3.80.10.10">
    <property type="entry name" value="Ribonuclease Inhibitor"/>
    <property type="match status" value="1"/>
</dbReference>
<reference evidence="4" key="1">
    <citation type="submission" date="2025-08" db="UniProtKB">
        <authorList>
            <consortium name="RefSeq"/>
        </authorList>
    </citation>
    <scope>IDENTIFICATION</scope>
</reference>
<dbReference type="Pfam" id="PF25372">
    <property type="entry name" value="DUF7885"/>
    <property type="match status" value="1"/>
</dbReference>
<dbReference type="RefSeq" id="XP_014664186.1">
    <property type="nucleotide sequence ID" value="XM_014808700.1"/>
</dbReference>
<dbReference type="PANTHER" id="PTHR13382">
    <property type="entry name" value="MITOCHONDRIAL ATP SYNTHASE COUPLING FACTOR B"/>
    <property type="match status" value="1"/>
</dbReference>
<accession>A0ABM1DW65</accession>
<evidence type="ECO:0000256" key="1">
    <source>
        <dbReference type="ARBA" id="ARBA00022786"/>
    </source>
</evidence>
<organism evidence="3 4">
    <name type="scientific">Priapulus caudatus</name>
    <name type="common">Priapulid worm</name>
    <dbReference type="NCBI Taxonomy" id="37621"/>
    <lineage>
        <taxon>Eukaryota</taxon>
        <taxon>Metazoa</taxon>
        <taxon>Ecdysozoa</taxon>
        <taxon>Scalidophora</taxon>
        <taxon>Priapulida</taxon>
        <taxon>Priapulimorpha</taxon>
        <taxon>Priapulimorphida</taxon>
        <taxon>Priapulidae</taxon>
        <taxon>Priapulus</taxon>
    </lineage>
</organism>
<dbReference type="SUPFAM" id="SSF52047">
    <property type="entry name" value="RNI-like"/>
    <property type="match status" value="1"/>
</dbReference>
<dbReference type="InterPro" id="IPR032675">
    <property type="entry name" value="LRR_dom_sf"/>
</dbReference>
<proteinExistence type="predicted"/>
<keyword evidence="3" id="KW-1185">Reference proteome</keyword>
<evidence type="ECO:0000259" key="2">
    <source>
        <dbReference type="Pfam" id="PF25372"/>
    </source>
</evidence>
<dbReference type="SMART" id="SM00367">
    <property type="entry name" value="LRR_CC"/>
    <property type="match status" value="5"/>
</dbReference>
<name>A0ABM1DW65_PRICU</name>
<evidence type="ECO:0000313" key="3">
    <source>
        <dbReference type="Proteomes" id="UP000695022"/>
    </source>
</evidence>
<dbReference type="InterPro" id="IPR050648">
    <property type="entry name" value="F-box_LRR-repeat"/>
</dbReference>
<dbReference type="Proteomes" id="UP000695022">
    <property type="component" value="Unplaced"/>
</dbReference>
<keyword evidence="1" id="KW-0833">Ubl conjugation pathway</keyword>
<protein>
    <submittedName>
        <fullName evidence="4">Protein AMN1 homolog</fullName>
    </submittedName>
</protein>
<sequence>MADATSMKPVRVATLFSQSIKCLVSCVDIYLDAVERLPANIKDRLLHLVCKRGRISDGNIGKLLHARVLSLDLSEGDVSDHGLKHVAKCTLLRKLDLNSLKRPRTTITTQGILQVVSACPHLHTICLRRCINITDAALVALSRHCRRLTALDVGGCAGVTDASLIALGQNCPLLRNINFSYSDVTDAGVLSLVSGTCAGSLNELHMSHCERLTDEAVEAVMSYCTNISIVVFDGCHRITQQSAEALDQLAAQHHRLTQLTWTVY</sequence>
<dbReference type="PANTHER" id="PTHR13382:SF70">
    <property type="entry name" value="ANTAGONIST OF MITOTIC EXIT NETWORK 1 HOMOLOG"/>
    <property type="match status" value="1"/>
</dbReference>
<evidence type="ECO:0000313" key="4">
    <source>
        <dbReference type="RefSeq" id="XP_014664186.1"/>
    </source>
</evidence>
<dbReference type="GeneID" id="106806689"/>